<evidence type="ECO:0000256" key="1">
    <source>
        <dbReference type="ARBA" id="ARBA00023002"/>
    </source>
</evidence>
<feature type="domain" description="NADP-dependent oxidoreductase" evidence="2">
    <location>
        <begin position="16"/>
        <end position="308"/>
    </location>
</feature>
<dbReference type="PANTHER" id="PTHR43364">
    <property type="entry name" value="NADH-SPECIFIC METHYLGLYOXAL REDUCTASE-RELATED"/>
    <property type="match status" value="1"/>
</dbReference>
<dbReference type="SUPFAM" id="SSF51430">
    <property type="entry name" value="NAD(P)-linked oxidoreductase"/>
    <property type="match status" value="1"/>
</dbReference>
<dbReference type="CDD" id="cd19082">
    <property type="entry name" value="AKR_AKR10A1_2"/>
    <property type="match status" value="1"/>
</dbReference>
<protein>
    <submittedName>
        <fullName evidence="3">Aldo/keto reductase</fullName>
    </submittedName>
</protein>
<sequence>MRRLLLPGTDLTVSALCLGTASFGSRLSEAESRRMLDHFVDLGGNFIDTALNYADWHHPEPAISEKVIGRWLRSRPDADEIVVATKGACPRPDRFFRVTPECIRADVTASLAHLQVETIPLYWLHRDDPSMPVGPIIDVLNELVAVGHIRHFACSNWTADRIEQAQAHAETHGLQGFVADQLMWSLAEPGPLADKTIVVMDPALHALHTRTGLPAVAFSAQAKGLFSGRYDREHPPPQDSAVAPYWTEANRALLDRVLAAATRHDVAPAAVALAALSQQPFPTIPVIGASTLDQLTESCAGADLVLTDW</sequence>
<comment type="caution">
    <text evidence="3">The sequence shown here is derived from an EMBL/GenBank/DDBJ whole genome shotgun (WGS) entry which is preliminary data.</text>
</comment>
<dbReference type="Pfam" id="PF00248">
    <property type="entry name" value="Aldo_ket_red"/>
    <property type="match status" value="1"/>
</dbReference>
<reference evidence="3" key="1">
    <citation type="submission" date="2020-10" db="EMBL/GenBank/DDBJ databases">
        <authorList>
            <person name="Gilroy R."/>
        </authorList>
    </citation>
    <scope>NUCLEOTIDE SEQUENCE</scope>
    <source>
        <strain evidence="3">ChiGjej1B1-24693</strain>
    </source>
</reference>
<accession>A0A9D1GXT0</accession>
<gene>
    <name evidence="3" type="ORF">IAA98_07300</name>
</gene>
<dbReference type="InterPro" id="IPR050523">
    <property type="entry name" value="AKR_Detox_Biosynth"/>
</dbReference>
<evidence type="ECO:0000313" key="3">
    <source>
        <dbReference type="EMBL" id="HIT75372.1"/>
    </source>
</evidence>
<dbReference type="EMBL" id="DVLP01000221">
    <property type="protein sequence ID" value="HIT75372.1"/>
    <property type="molecule type" value="Genomic_DNA"/>
</dbReference>
<name>A0A9D1GXT0_9ACTN</name>
<dbReference type="GO" id="GO:0005829">
    <property type="term" value="C:cytosol"/>
    <property type="evidence" value="ECO:0007669"/>
    <property type="project" value="TreeGrafter"/>
</dbReference>
<dbReference type="Gene3D" id="3.20.20.100">
    <property type="entry name" value="NADP-dependent oxidoreductase domain"/>
    <property type="match status" value="1"/>
</dbReference>
<evidence type="ECO:0000259" key="2">
    <source>
        <dbReference type="Pfam" id="PF00248"/>
    </source>
</evidence>
<dbReference type="GO" id="GO:0016491">
    <property type="term" value="F:oxidoreductase activity"/>
    <property type="evidence" value="ECO:0007669"/>
    <property type="project" value="UniProtKB-KW"/>
</dbReference>
<dbReference type="AlphaFoldDB" id="A0A9D1GXT0"/>
<dbReference type="InterPro" id="IPR036812">
    <property type="entry name" value="NAD(P)_OxRdtase_dom_sf"/>
</dbReference>
<proteinExistence type="predicted"/>
<evidence type="ECO:0000313" key="4">
    <source>
        <dbReference type="Proteomes" id="UP000886842"/>
    </source>
</evidence>
<dbReference type="PANTHER" id="PTHR43364:SF4">
    <property type="entry name" value="NAD(P)-LINKED OXIDOREDUCTASE SUPERFAMILY PROTEIN"/>
    <property type="match status" value="1"/>
</dbReference>
<dbReference type="InterPro" id="IPR023210">
    <property type="entry name" value="NADP_OxRdtase_dom"/>
</dbReference>
<reference evidence="3" key="2">
    <citation type="journal article" date="2021" name="PeerJ">
        <title>Extensive microbial diversity within the chicken gut microbiome revealed by metagenomics and culture.</title>
        <authorList>
            <person name="Gilroy R."/>
            <person name="Ravi A."/>
            <person name="Getino M."/>
            <person name="Pursley I."/>
            <person name="Horton D.L."/>
            <person name="Alikhan N.F."/>
            <person name="Baker D."/>
            <person name="Gharbi K."/>
            <person name="Hall N."/>
            <person name="Watson M."/>
            <person name="Adriaenssens E.M."/>
            <person name="Foster-Nyarko E."/>
            <person name="Jarju S."/>
            <person name="Secka A."/>
            <person name="Antonio M."/>
            <person name="Oren A."/>
            <person name="Chaudhuri R.R."/>
            <person name="La Ragione R."/>
            <person name="Hildebrand F."/>
            <person name="Pallen M.J."/>
        </authorList>
    </citation>
    <scope>NUCLEOTIDE SEQUENCE</scope>
    <source>
        <strain evidence="3">ChiGjej1B1-24693</strain>
    </source>
</reference>
<organism evidence="3 4">
    <name type="scientific">Candidatus Avipropionibacterium avicola</name>
    <dbReference type="NCBI Taxonomy" id="2840701"/>
    <lineage>
        <taxon>Bacteria</taxon>
        <taxon>Bacillati</taxon>
        <taxon>Actinomycetota</taxon>
        <taxon>Actinomycetes</taxon>
        <taxon>Propionibacteriales</taxon>
        <taxon>Propionibacteriaceae</taxon>
        <taxon>Propionibacteriaceae incertae sedis</taxon>
        <taxon>Candidatus Avipropionibacterium</taxon>
    </lineage>
</organism>
<keyword evidence="1" id="KW-0560">Oxidoreductase</keyword>
<dbReference type="Proteomes" id="UP000886842">
    <property type="component" value="Unassembled WGS sequence"/>
</dbReference>